<keyword evidence="2" id="KW-0808">Transferase</keyword>
<dbReference type="InterPro" id="IPR013216">
    <property type="entry name" value="Methyltransf_11"/>
</dbReference>
<evidence type="ECO:0000259" key="1">
    <source>
        <dbReference type="Pfam" id="PF08241"/>
    </source>
</evidence>
<sequence length="208" mass="23099">MIMLRAHRFFAAVYDRMMSPLERRALAAHRARLLAELPGQVLDIGSGTGANLPFYRSAERVVASEPDPAMRRRLAARAAGARVPVVVSDAHAEALPFDAHSFDTVVFTLVLCTVDSPDRALGEARRVLRPGGRLAVLEHVRSPGSLGRWQRRLTPVWTRVAAGCHLDRDTRSAVERAGFRLEHVEQFRPFPRMVPVRDWLHATAVADG</sequence>
<evidence type="ECO:0000313" key="3">
    <source>
        <dbReference type="Proteomes" id="UP000006728"/>
    </source>
</evidence>
<dbReference type="EMBL" id="AM420293">
    <property type="protein sequence ID" value="CAM03032.1"/>
    <property type="molecule type" value="Genomic_DNA"/>
</dbReference>
<dbReference type="InterPro" id="IPR052356">
    <property type="entry name" value="Thiol_S-MT"/>
</dbReference>
<dbReference type="KEGG" id="sen:SACE_3761"/>
<dbReference type="SUPFAM" id="SSF53335">
    <property type="entry name" value="S-adenosyl-L-methionine-dependent methyltransferases"/>
    <property type="match status" value="1"/>
</dbReference>
<reference evidence="2 3" key="1">
    <citation type="journal article" date="2007" name="Nat. Biotechnol.">
        <title>Complete genome sequence of the erythromycin-producing bacterium Saccharopolyspora erythraea NRRL23338.</title>
        <authorList>
            <person name="Oliynyk M."/>
            <person name="Samborskyy M."/>
            <person name="Lester J.B."/>
            <person name="Mironenko T."/>
            <person name="Scott N."/>
            <person name="Dickens S."/>
            <person name="Haydock S.F."/>
            <person name="Leadlay P.F."/>
        </authorList>
    </citation>
    <scope>NUCLEOTIDE SEQUENCE [LARGE SCALE GENOMIC DNA]</scope>
    <source>
        <strain evidence="3">ATCC 11635 / DSM 40517 / JCM 4748 / NBRC 13426 / NCIMB 8594 / NRRL 2338</strain>
    </source>
</reference>
<gene>
    <name evidence="2" type="ordered locus">SACE_3761</name>
</gene>
<dbReference type="PANTHER" id="PTHR45036:SF1">
    <property type="entry name" value="METHYLTRANSFERASE LIKE 7A"/>
    <property type="match status" value="1"/>
</dbReference>
<evidence type="ECO:0000313" key="2">
    <source>
        <dbReference type="EMBL" id="CAM03032.1"/>
    </source>
</evidence>
<dbReference type="eggNOG" id="COG2226">
    <property type="taxonomic scope" value="Bacteria"/>
</dbReference>
<proteinExistence type="predicted"/>
<organism evidence="2 3">
    <name type="scientific">Saccharopolyspora erythraea (strain ATCC 11635 / DSM 40517 / JCM 4748 / NBRC 13426 / NCIMB 8594 / NRRL 2338)</name>
    <dbReference type="NCBI Taxonomy" id="405948"/>
    <lineage>
        <taxon>Bacteria</taxon>
        <taxon>Bacillati</taxon>
        <taxon>Actinomycetota</taxon>
        <taxon>Actinomycetes</taxon>
        <taxon>Pseudonocardiales</taxon>
        <taxon>Pseudonocardiaceae</taxon>
        <taxon>Saccharopolyspora</taxon>
    </lineage>
</organism>
<dbReference type="Proteomes" id="UP000006728">
    <property type="component" value="Chromosome"/>
</dbReference>
<keyword evidence="3" id="KW-1185">Reference proteome</keyword>
<dbReference type="HOGENOM" id="CLU_037990_7_4_11"/>
<protein>
    <submittedName>
        <fullName evidence="2">Methyltransferase</fullName>
    </submittedName>
</protein>
<dbReference type="Gene3D" id="3.40.50.150">
    <property type="entry name" value="Vaccinia Virus protein VP39"/>
    <property type="match status" value="1"/>
</dbReference>
<keyword evidence="2" id="KW-0489">Methyltransferase</keyword>
<dbReference type="GO" id="GO:0032259">
    <property type="term" value="P:methylation"/>
    <property type="evidence" value="ECO:0007669"/>
    <property type="project" value="UniProtKB-KW"/>
</dbReference>
<dbReference type="GO" id="GO:0008757">
    <property type="term" value="F:S-adenosylmethionine-dependent methyltransferase activity"/>
    <property type="evidence" value="ECO:0007669"/>
    <property type="project" value="InterPro"/>
</dbReference>
<name>A4FG57_SACEN</name>
<dbReference type="PANTHER" id="PTHR45036">
    <property type="entry name" value="METHYLTRANSFERASE LIKE 7B"/>
    <property type="match status" value="1"/>
</dbReference>
<dbReference type="InterPro" id="IPR029063">
    <property type="entry name" value="SAM-dependent_MTases_sf"/>
</dbReference>
<dbReference type="AlphaFoldDB" id="A4FG57"/>
<feature type="domain" description="Methyltransferase type 11" evidence="1">
    <location>
        <begin position="42"/>
        <end position="135"/>
    </location>
</feature>
<accession>A4FG57</accession>
<dbReference type="CDD" id="cd02440">
    <property type="entry name" value="AdoMet_MTases"/>
    <property type="match status" value="1"/>
</dbReference>
<dbReference type="Pfam" id="PF08241">
    <property type="entry name" value="Methyltransf_11"/>
    <property type="match status" value="1"/>
</dbReference>